<proteinExistence type="predicted"/>
<reference evidence="3" key="1">
    <citation type="journal article" date="2010" name="Nat. Biotechnol.">
        <title>Draft genome sequence of the oilseed species Ricinus communis.</title>
        <authorList>
            <person name="Chan A.P."/>
            <person name="Crabtree J."/>
            <person name="Zhao Q."/>
            <person name="Lorenzi H."/>
            <person name="Orvis J."/>
            <person name="Puiu D."/>
            <person name="Melake-Berhan A."/>
            <person name="Jones K.M."/>
            <person name="Redman J."/>
            <person name="Chen G."/>
            <person name="Cahoon E.B."/>
            <person name="Gedil M."/>
            <person name="Stanke M."/>
            <person name="Haas B.J."/>
            <person name="Wortman J.R."/>
            <person name="Fraser-Liggett C.M."/>
            <person name="Ravel J."/>
            <person name="Rabinowicz P.D."/>
        </authorList>
    </citation>
    <scope>NUCLEOTIDE SEQUENCE [LARGE SCALE GENOMIC DNA]</scope>
    <source>
        <strain evidence="3">cv. Hale</strain>
    </source>
</reference>
<gene>
    <name evidence="2" type="ORF">RCOM_1710830</name>
</gene>
<name>B9S285_RICCO</name>
<dbReference type="Proteomes" id="UP000008311">
    <property type="component" value="Unassembled WGS sequence"/>
</dbReference>
<accession>B9S285</accession>
<keyword evidence="3" id="KW-1185">Reference proteome</keyword>
<evidence type="ECO:0000313" key="2">
    <source>
        <dbReference type="EMBL" id="EEF42293.1"/>
    </source>
</evidence>
<organism evidence="2 3">
    <name type="scientific">Ricinus communis</name>
    <name type="common">Castor bean</name>
    <dbReference type="NCBI Taxonomy" id="3988"/>
    <lineage>
        <taxon>Eukaryota</taxon>
        <taxon>Viridiplantae</taxon>
        <taxon>Streptophyta</taxon>
        <taxon>Embryophyta</taxon>
        <taxon>Tracheophyta</taxon>
        <taxon>Spermatophyta</taxon>
        <taxon>Magnoliopsida</taxon>
        <taxon>eudicotyledons</taxon>
        <taxon>Gunneridae</taxon>
        <taxon>Pentapetalae</taxon>
        <taxon>rosids</taxon>
        <taxon>fabids</taxon>
        <taxon>Malpighiales</taxon>
        <taxon>Euphorbiaceae</taxon>
        <taxon>Acalyphoideae</taxon>
        <taxon>Acalypheae</taxon>
        <taxon>Ricinus</taxon>
    </lineage>
</organism>
<evidence type="ECO:0000256" key="1">
    <source>
        <dbReference type="SAM" id="MobiDB-lite"/>
    </source>
</evidence>
<dbReference type="AlphaFoldDB" id="B9S285"/>
<protein>
    <submittedName>
        <fullName evidence="2">Uncharacterized protein</fullName>
    </submittedName>
</protein>
<feature type="compositionally biased region" description="Low complexity" evidence="1">
    <location>
        <begin position="10"/>
        <end position="20"/>
    </location>
</feature>
<feature type="region of interest" description="Disordered" evidence="1">
    <location>
        <begin position="1"/>
        <end position="62"/>
    </location>
</feature>
<evidence type="ECO:0000313" key="3">
    <source>
        <dbReference type="Proteomes" id="UP000008311"/>
    </source>
</evidence>
<dbReference type="InParanoid" id="B9S285"/>
<sequence length="145" mass="16093">MTMPPPPTRPSSSCQRSSSQQLHPLLSFTENQYKERTINDVPANDNPGGFHHGAPSSSSSAPSIKATLQYHSELLHWLCDDLSNLCRSQGIPMAPRPVFPSHSTTVGTEEFHDDDTNNKTVDNTEAAYDDDDNAPFDIIILFLYF</sequence>
<dbReference type="EMBL" id="EQ973847">
    <property type="protein sequence ID" value="EEF42293.1"/>
    <property type="molecule type" value="Genomic_DNA"/>
</dbReference>